<keyword evidence="2" id="KW-1133">Transmembrane helix</keyword>
<evidence type="ECO:0000256" key="2">
    <source>
        <dbReference type="SAM" id="Phobius"/>
    </source>
</evidence>
<name>A0A9J5ZYW7_SOLCO</name>
<feature type="transmembrane region" description="Helical" evidence="2">
    <location>
        <begin position="131"/>
        <end position="153"/>
    </location>
</feature>
<feature type="transmembrane region" description="Helical" evidence="2">
    <location>
        <begin position="165"/>
        <end position="185"/>
    </location>
</feature>
<comment type="caution">
    <text evidence="3">The sequence shown here is derived from an EMBL/GenBank/DDBJ whole genome shotgun (WGS) entry which is preliminary data.</text>
</comment>
<evidence type="ECO:0000256" key="1">
    <source>
        <dbReference type="SAM" id="MobiDB-lite"/>
    </source>
</evidence>
<feature type="compositionally biased region" description="Polar residues" evidence="1">
    <location>
        <begin position="1"/>
        <end position="14"/>
    </location>
</feature>
<protein>
    <submittedName>
        <fullName evidence="3">Uncharacterized protein</fullName>
    </submittedName>
</protein>
<evidence type="ECO:0000313" key="4">
    <source>
        <dbReference type="Proteomes" id="UP000824120"/>
    </source>
</evidence>
<feature type="region of interest" description="Disordered" evidence="1">
    <location>
        <begin position="1"/>
        <end position="24"/>
    </location>
</feature>
<reference evidence="3 4" key="1">
    <citation type="submission" date="2020-09" db="EMBL/GenBank/DDBJ databases">
        <title>De no assembly of potato wild relative species, Solanum commersonii.</title>
        <authorList>
            <person name="Cho K."/>
        </authorList>
    </citation>
    <scope>NUCLEOTIDE SEQUENCE [LARGE SCALE GENOMIC DNA]</scope>
    <source>
        <strain evidence="3">LZ3.2</strain>
        <tissue evidence="3">Leaf</tissue>
    </source>
</reference>
<dbReference type="AlphaFoldDB" id="A0A9J5ZYW7"/>
<accession>A0A9J5ZYW7</accession>
<organism evidence="3 4">
    <name type="scientific">Solanum commersonii</name>
    <name type="common">Commerson's wild potato</name>
    <name type="synonym">Commerson's nightshade</name>
    <dbReference type="NCBI Taxonomy" id="4109"/>
    <lineage>
        <taxon>Eukaryota</taxon>
        <taxon>Viridiplantae</taxon>
        <taxon>Streptophyta</taxon>
        <taxon>Embryophyta</taxon>
        <taxon>Tracheophyta</taxon>
        <taxon>Spermatophyta</taxon>
        <taxon>Magnoliopsida</taxon>
        <taxon>eudicotyledons</taxon>
        <taxon>Gunneridae</taxon>
        <taxon>Pentapetalae</taxon>
        <taxon>asterids</taxon>
        <taxon>lamiids</taxon>
        <taxon>Solanales</taxon>
        <taxon>Solanaceae</taxon>
        <taxon>Solanoideae</taxon>
        <taxon>Solaneae</taxon>
        <taxon>Solanum</taxon>
    </lineage>
</organism>
<proteinExistence type="predicted"/>
<keyword evidence="4" id="KW-1185">Reference proteome</keyword>
<sequence length="248" mass="26638">MGSLRSSVNSSITKANRKRLRADPRCPHLKEMFSTASLPRLRIPPTRKLPSSPLYLGLPIPPPSPLWPPKLPLDTPKTFEATFLMQLTALFHMASASPLPLQAPIPINFSPISRERAGVKPPHLILGRSNAIFFLLALLISRSITKSLCWVIWLVSGDKQFAGAYLAFAGVGCSPKLLSVVHILAGAKETRERSSPFAGRSWSSRSFWPAQPSLAGSEAAPGCRIGSGARLPAGFCGCSLTGAGRCFA</sequence>
<gene>
    <name evidence="3" type="ORF">H5410_017248</name>
</gene>
<keyword evidence="2" id="KW-0472">Membrane</keyword>
<dbReference type="EMBL" id="JACXVP010000003">
    <property type="protein sequence ID" value="KAG5617424.1"/>
    <property type="molecule type" value="Genomic_DNA"/>
</dbReference>
<keyword evidence="2" id="KW-0812">Transmembrane</keyword>
<dbReference type="Proteomes" id="UP000824120">
    <property type="component" value="Chromosome 3"/>
</dbReference>
<evidence type="ECO:0000313" key="3">
    <source>
        <dbReference type="EMBL" id="KAG5617424.1"/>
    </source>
</evidence>